<dbReference type="SUPFAM" id="SSF46785">
    <property type="entry name" value="Winged helix' DNA-binding domain"/>
    <property type="match status" value="1"/>
</dbReference>
<evidence type="ECO:0000256" key="2">
    <source>
        <dbReference type="ARBA" id="ARBA00023125"/>
    </source>
</evidence>
<dbReference type="CDD" id="cd00090">
    <property type="entry name" value="HTH_ARSR"/>
    <property type="match status" value="1"/>
</dbReference>
<evidence type="ECO:0000259" key="4">
    <source>
        <dbReference type="PROSITE" id="PS50956"/>
    </source>
</evidence>
<feature type="domain" description="HTH asnC-type" evidence="4">
    <location>
        <begin position="25"/>
        <end position="87"/>
    </location>
</feature>
<keyword evidence="1" id="KW-0805">Transcription regulation</keyword>
<name>A0AAV3T6P4_9EURY</name>
<keyword evidence="2" id="KW-0238">DNA-binding</keyword>
<dbReference type="InterPro" id="IPR036390">
    <property type="entry name" value="WH_DNA-bd_sf"/>
</dbReference>
<dbReference type="InterPro" id="IPR000485">
    <property type="entry name" value="AsnC-type_HTH_dom"/>
</dbReference>
<dbReference type="InterPro" id="IPR036388">
    <property type="entry name" value="WH-like_DNA-bd_sf"/>
</dbReference>
<proteinExistence type="predicted"/>
<dbReference type="AlphaFoldDB" id="A0AAV3T6P4"/>
<dbReference type="InterPro" id="IPR019888">
    <property type="entry name" value="Tscrpt_reg_AsnC-like"/>
</dbReference>
<organism evidence="5 6">
    <name type="scientific">Natronoarchaeum mannanilyticum</name>
    <dbReference type="NCBI Taxonomy" id="926360"/>
    <lineage>
        <taxon>Archaea</taxon>
        <taxon>Methanobacteriati</taxon>
        <taxon>Methanobacteriota</taxon>
        <taxon>Stenosarchaea group</taxon>
        <taxon>Halobacteria</taxon>
        <taxon>Halobacteriales</taxon>
        <taxon>Natronoarchaeaceae</taxon>
    </lineage>
</organism>
<sequence>MRRIQTKRLFSRHPYDHYRMPPENLDELDRKILRALADDARNVTTEEIADQVGLASSTVAARINDLEEDGVVDGYAPMIDYRQAGFDPHMILFGTAIDDEFSVEDTLAVDGVTCVRRLATDEENVLIELVAASQEEIERRLDALDEQGLEITRTEVLREEAAQPLGGFGDDPE</sequence>
<reference evidence="5 6" key="1">
    <citation type="journal article" date="2019" name="Int. J. Syst. Evol. Microbiol.">
        <title>The Global Catalogue of Microorganisms (GCM) 10K type strain sequencing project: providing services to taxonomists for standard genome sequencing and annotation.</title>
        <authorList>
            <consortium name="The Broad Institute Genomics Platform"/>
            <consortium name="The Broad Institute Genome Sequencing Center for Infectious Disease"/>
            <person name="Wu L."/>
            <person name="Ma J."/>
        </authorList>
    </citation>
    <scope>NUCLEOTIDE SEQUENCE [LARGE SCALE GENOMIC DNA]</scope>
    <source>
        <strain evidence="5 6">JCM 16328</strain>
    </source>
</reference>
<dbReference type="PROSITE" id="PS50956">
    <property type="entry name" value="HTH_ASNC_2"/>
    <property type="match status" value="1"/>
</dbReference>
<comment type="caution">
    <text evidence="5">The sequence shown here is derived from an EMBL/GenBank/DDBJ whole genome shotgun (WGS) entry which is preliminary data.</text>
</comment>
<evidence type="ECO:0000256" key="1">
    <source>
        <dbReference type="ARBA" id="ARBA00023015"/>
    </source>
</evidence>
<accession>A0AAV3T6P4</accession>
<dbReference type="SMART" id="SM00344">
    <property type="entry name" value="HTH_ASNC"/>
    <property type="match status" value="1"/>
</dbReference>
<evidence type="ECO:0000313" key="5">
    <source>
        <dbReference type="EMBL" id="GAA0666878.1"/>
    </source>
</evidence>
<dbReference type="Pfam" id="PF13412">
    <property type="entry name" value="HTH_24"/>
    <property type="match status" value="1"/>
</dbReference>
<dbReference type="PRINTS" id="PR00033">
    <property type="entry name" value="HTHASNC"/>
</dbReference>
<dbReference type="Gene3D" id="1.10.10.10">
    <property type="entry name" value="Winged helix-like DNA-binding domain superfamily/Winged helix DNA-binding domain"/>
    <property type="match status" value="1"/>
</dbReference>
<dbReference type="PANTHER" id="PTHR30154">
    <property type="entry name" value="LEUCINE-RESPONSIVE REGULATORY PROTEIN"/>
    <property type="match status" value="1"/>
</dbReference>
<protein>
    <submittedName>
        <fullName evidence="5">Lrp/AsnC family transcriptional regulator</fullName>
    </submittedName>
</protein>
<keyword evidence="3" id="KW-0804">Transcription</keyword>
<dbReference type="GO" id="GO:0043200">
    <property type="term" value="P:response to amino acid"/>
    <property type="evidence" value="ECO:0007669"/>
    <property type="project" value="TreeGrafter"/>
</dbReference>
<gene>
    <name evidence="5" type="ORF">GCM10009020_10320</name>
</gene>
<dbReference type="GO" id="GO:0043565">
    <property type="term" value="F:sequence-specific DNA binding"/>
    <property type="evidence" value="ECO:0007669"/>
    <property type="project" value="InterPro"/>
</dbReference>
<dbReference type="GO" id="GO:0005829">
    <property type="term" value="C:cytosol"/>
    <property type="evidence" value="ECO:0007669"/>
    <property type="project" value="TreeGrafter"/>
</dbReference>
<keyword evidence="6" id="KW-1185">Reference proteome</keyword>
<evidence type="ECO:0000313" key="6">
    <source>
        <dbReference type="Proteomes" id="UP001500420"/>
    </source>
</evidence>
<dbReference type="EMBL" id="BAAADV010000001">
    <property type="protein sequence ID" value="GAA0666878.1"/>
    <property type="molecule type" value="Genomic_DNA"/>
</dbReference>
<dbReference type="PANTHER" id="PTHR30154:SF34">
    <property type="entry name" value="TRANSCRIPTIONAL REGULATOR AZLB"/>
    <property type="match status" value="1"/>
</dbReference>
<dbReference type="InterPro" id="IPR011991">
    <property type="entry name" value="ArsR-like_HTH"/>
</dbReference>
<evidence type="ECO:0000256" key="3">
    <source>
        <dbReference type="ARBA" id="ARBA00023163"/>
    </source>
</evidence>
<dbReference type="Proteomes" id="UP001500420">
    <property type="component" value="Unassembled WGS sequence"/>
</dbReference>